<feature type="domain" description="N-acetyltransferase" evidence="3">
    <location>
        <begin position="10"/>
        <end position="165"/>
    </location>
</feature>
<evidence type="ECO:0000256" key="2">
    <source>
        <dbReference type="ARBA" id="ARBA00023315"/>
    </source>
</evidence>
<dbReference type="InterPro" id="IPR000182">
    <property type="entry name" value="GNAT_dom"/>
</dbReference>
<dbReference type="AlphaFoldDB" id="H0EBR3"/>
<dbReference type="PATRIC" id="fig|1097667.3.peg.4257"/>
<evidence type="ECO:0000256" key="1">
    <source>
        <dbReference type="ARBA" id="ARBA00022679"/>
    </source>
</evidence>
<reference evidence="4 5" key="1">
    <citation type="journal article" date="2013" name="Biodegradation">
        <title>Quantitative proteomic analysis of ibuprofen-degrading Patulibacter sp. strain I11.</title>
        <authorList>
            <person name="Almeida B."/>
            <person name="Kjeldal H."/>
            <person name="Lolas I."/>
            <person name="Knudsen A.D."/>
            <person name="Carvalho G."/>
            <person name="Nielsen K.L."/>
            <person name="Barreto Crespo M.T."/>
            <person name="Stensballe A."/>
            <person name="Nielsen J.L."/>
        </authorList>
    </citation>
    <scope>NUCLEOTIDE SEQUENCE [LARGE SCALE GENOMIC DNA]</scope>
    <source>
        <strain evidence="4 5">I11</strain>
    </source>
</reference>
<gene>
    <name evidence="4" type="ORF">PAI11_42960</name>
</gene>
<sequence>MSPAPVRFTVERADAEPGAGLLRAFLAEIDDLYGPPDGPWPSASADEMSAPGGAFLVGRIDGDPIACGGVKTIRVPEPDGDGGPVAIAEIKRMYVAPAARGRGVARALLAMLESEARALGHRRVRLDTGPRQPDALHLYRSAGYVEIDDYNGNVRAAHWLEKRLTAAD</sequence>
<dbReference type="Gene3D" id="3.40.630.30">
    <property type="match status" value="1"/>
</dbReference>
<dbReference type="RefSeq" id="WP_007579205.1">
    <property type="nucleotide sequence ID" value="NZ_AGUD01000315.1"/>
</dbReference>
<comment type="caution">
    <text evidence="4">The sequence shown here is derived from an EMBL/GenBank/DDBJ whole genome shotgun (WGS) entry which is preliminary data.</text>
</comment>
<dbReference type="PANTHER" id="PTHR43877:SF2">
    <property type="entry name" value="AMINOALKYLPHOSPHONATE N-ACETYLTRANSFERASE-RELATED"/>
    <property type="match status" value="1"/>
</dbReference>
<dbReference type="CDD" id="cd04301">
    <property type="entry name" value="NAT_SF"/>
    <property type="match status" value="1"/>
</dbReference>
<accession>H0EBR3</accession>
<name>H0EBR3_9ACTN</name>
<proteinExistence type="predicted"/>
<dbReference type="SUPFAM" id="SSF55729">
    <property type="entry name" value="Acyl-CoA N-acyltransferases (Nat)"/>
    <property type="match status" value="1"/>
</dbReference>
<dbReference type="PANTHER" id="PTHR43877">
    <property type="entry name" value="AMINOALKYLPHOSPHONATE N-ACETYLTRANSFERASE-RELATED-RELATED"/>
    <property type="match status" value="1"/>
</dbReference>
<evidence type="ECO:0000259" key="3">
    <source>
        <dbReference type="PROSITE" id="PS51186"/>
    </source>
</evidence>
<keyword evidence="1 4" id="KW-0808">Transferase</keyword>
<dbReference type="GO" id="GO:0016747">
    <property type="term" value="F:acyltransferase activity, transferring groups other than amino-acyl groups"/>
    <property type="evidence" value="ECO:0007669"/>
    <property type="project" value="InterPro"/>
</dbReference>
<dbReference type="InterPro" id="IPR050832">
    <property type="entry name" value="Bact_Acetyltransf"/>
</dbReference>
<dbReference type="Proteomes" id="UP000005143">
    <property type="component" value="Unassembled WGS sequence"/>
</dbReference>
<evidence type="ECO:0000313" key="4">
    <source>
        <dbReference type="EMBL" id="EHN08888.1"/>
    </source>
</evidence>
<organism evidence="4 5">
    <name type="scientific">Patulibacter medicamentivorans</name>
    <dbReference type="NCBI Taxonomy" id="1097667"/>
    <lineage>
        <taxon>Bacteria</taxon>
        <taxon>Bacillati</taxon>
        <taxon>Actinomycetota</taxon>
        <taxon>Thermoleophilia</taxon>
        <taxon>Solirubrobacterales</taxon>
        <taxon>Patulibacteraceae</taxon>
        <taxon>Patulibacter</taxon>
    </lineage>
</organism>
<evidence type="ECO:0000313" key="5">
    <source>
        <dbReference type="Proteomes" id="UP000005143"/>
    </source>
</evidence>
<protein>
    <submittedName>
        <fullName evidence="4">Histone acetyltransferase HPA2</fullName>
    </submittedName>
</protein>
<dbReference type="PROSITE" id="PS51186">
    <property type="entry name" value="GNAT"/>
    <property type="match status" value="1"/>
</dbReference>
<dbReference type="OrthoDB" id="9803233at2"/>
<dbReference type="InterPro" id="IPR016181">
    <property type="entry name" value="Acyl_CoA_acyltransferase"/>
</dbReference>
<keyword evidence="5" id="KW-1185">Reference proteome</keyword>
<keyword evidence="2" id="KW-0012">Acyltransferase</keyword>
<dbReference type="Pfam" id="PF00583">
    <property type="entry name" value="Acetyltransf_1"/>
    <property type="match status" value="1"/>
</dbReference>
<dbReference type="EMBL" id="AGUD01000315">
    <property type="protein sequence ID" value="EHN08888.1"/>
    <property type="molecule type" value="Genomic_DNA"/>
</dbReference>